<dbReference type="EMBL" id="JABXXV010000010">
    <property type="protein sequence ID" value="NVN48109.1"/>
    <property type="molecule type" value="Genomic_DNA"/>
</dbReference>
<reference evidence="3 4" key="1">
    <citation type="submission" date="2020-06" db="EMBL/GenBank/DDBJ databases">
        <title>Synonyms of Asaia species.</title>
        <authorList>
            <person name="Sombolestani A."/>
        </authorList>
    </citation>
    <scope>NUCLEOTIDE SEQUENCE [LARGE SCALE GENOMIC DNA]</scope>
    <source>
        <strain evidence="3 4">LMG 27047</strain>
    </source>
</reference>
<organism evidence="3 4">
    <name type="scientific">Asaia spathodeae</name>
    <dbReference type="NCBI Taxonomy" id="657016"/>
    <lineage>
        <taxon>Bacteria</taxon>
        <taxon>Pseudomonadati</taxon>
        <taxon>Pseudomonadota</taxon>
        <taxon>Alphaproteobacteria</taxon>
        <taxon>Acetobacterales</taxon>
        <taxon>Acetobacteraceae</taxon>
        <taxon>Asaia</taxon>
    </lineage>
</organism>
<evidence type="ECO:0000313" key="4">
    <source>
        <dbReference type="Proteomes" id="UP001516351"/>
    </source>
</evidence>
<dbReference type="InterPro" id="IPR014862">
    <property type="entry name" value="TrwC"/>
</dbReference>
<feature type="region of interest" description="Disordered" evidence="1">
    <location>
        <begin position="967"/>
        <end position="996"/>
    </location>
</feature>
<name>A0ABX2P9H0_9PROT</name>
<dbReference type="SUPFAM" id="SSF55464">
    <property type="entry name" value="Origin of replication-binding domain, RBD-like"/>
    <property type="match status" value="1"/>
</dbReference>
<dbReference type="Pfam" id="PF13604">
    <property type="entry name" value="AAA_30"/>
    <property type="match status" value="1"/>
</dbReference>
<dbReference type="Proteomes" id="UP001516351">
    <property type="component" value="Unassembled WGS sequence"/>
</dbReference>
<evidence type="ECO:0000259" key="2">
    <source>
        <dbReference type="Pfam" id="PF08751"/>
    </source>
</evidence>
<keyword evidence="4" id="KW-1185">Reference proteome</keyword>
<feature type="domain" description="TrwC relaxase" evidence="2">
    <location>
        <begin position="35"/>
        <end position="345"/>
    </location>
</feature>
<comment type="caution">
    <text evidence="3">The sequence shown here is derived from an EMBL/GenBank/DDBJ whole genome shotgun (WGS) entry which is preliminary data.</text>
</comment>
<evidence type="ECO:0000256" key="1">
    <source>
        <dbReference type="SAM" id="MobiDB-lite"/>
    </source>
</evidence>
<dbReference type="SUPFAM" id="SSF52540">
    <property type="entry name" value="P-loop containing nucleoside triphosphate hydrolases"/>
    <property type="match status" value="2"/>
</dbReference>
<dbReference type="NCBIfam" id="NF041492">
    <property type="entry name" value="MobF"/>
    <property type="match status" value="1"/>
</dbReference>
<proteinExistence type="predicted"/>
<dbReference type="RefSeq" id="WP_267312058.1">
    <property type="nucleotide sequence ID" value="NZ_JABXXU010000010.1"/>
</dbReference>
<dbReference type="Pfam" id="PF08751">
    <property type="entry name" value="TrwC"/>
    <property type="match status" value="1"/>
</dbReference>
<accession>A0ABX2P9H0</accession>
<feature type="compositionally biased region" description="Basic and acidic residues" evidence="1">
    <location>
        <begin position="1049"/>
        <end position="1058"/>
    </location>
</feature>
<sequence length="1058" mass="117637">MITFRKLSAEGAGKLILAYLREHKTEPEQDARFEANPDRESGERLNSYYTGRDERGSWGPDMGERIANALGIDPLKLPADETLARLFEARRADTGDHWANTGRKREISAIDFTSAPHKSVSIAILLARSSEEQALLWQAMHRANDTAMKFIAKEIGQARRGSGDNAHVEQGEVAWVTFRHQSARPVLDIQDGRDGATAQVEVPIPGDPQAHLHNPMFNAVATETGHLGSLDSARVTSTTAHLFGALFQASFAAELRELGIKVRPENKGRSIAIEAVPQEVCDHFSKRSKQAQRQAKAFAKKQGRNWDDLTAEQKFTMLHQANLAYRSAKYKGDNDREIWEAQAEEIGWGRETVLTGHRAAELTSEQRFAEAYRVASGMIAEDFKTAAVLDRDVLRTHAAHGYIAAGLKDTNEIEQLANHIEQSGLMVEGQHTPLLVRSVDGRVKMTTQQQVDLEREMGRLAGAASRQREGALSERQLAEAIARSGLDFDREPDHGAAQIAAIRGFGQAGRLALLVGVAGSGKTTMLRPLVDAWHKDGRTVIGTAMAWRQANALKEAGIKTGFALAPLLARMERDELKLGPNDVLVVDEVSQVSPKQLLQLLRHREKQGFTLRLLGDREQAQSIEAGDTIAILERVLPKEQQMALNSTVRQNSARKREIAGLFRSPGRDLSKTQDEQKAIDQARARQAIDMKRRDGTLSLIGGDYDQVIAETAEFYLRRRDALTVSGSKRGITMSAPTNEDALALGLAVRERLRQRGEIDVRETIRPAISQRGAASDLYDLPIAAGDRLRLYSRTWGTYQSQWGKRRCELGANGDFATVKSWDDHGLVLRNEKGREGFVPWDMLTDTKTGRLRLGLGYAMTIDAAQGVTSDEHINALPRGSAAVTGFKTYVAESRHVSQCWTWIGEGSLREAEQWSRPLGDKTPVTLNDLYDRLAADMGRHPYKDLGIDLVRQRLDYEDERRAWIKTEHENSASLQEGKSPGRGARQRRERKGFDAVKPEQWDDLGRKLRKAGYATQNAMDRAIKSKGLVRTGERRDLAQPILNLPRGTLQDRDSGRGR</sequence>
<gene>
    <name evidence="3" type="ORF">HW542_15020</name>
</gene>
<dbReference type="Gene3D" id="3.40.50.300">
    <property type="entry name" value="P-loop containing nucleotide triphosphate hydrolases"/>
    <property type="match status" value="1"/>
</dbReference>
<dbReference type="InterPro" id="IPR027417">
    <property type="entry name" value="P-loop_NTPase"/>
</dbReference>
<feature type="region of interest" description="Disordered" evidence="1">
    <location>
        <begin position="1014"/>
        <end position="1058"/>
    </location>
</feature>
<evidence type="ECO:0000313" key="3">
    <source>
        <dbReference type="EMBL" id="NVN48109.1"/>
    </source>
</evidence>
<protein>
    <submittedName>
        <fullName evidence="3">Relaxase domain-containing protein</fullName>
    </submittedName>
</protein>